<evidence type="ECO:0000313" key="1">
    <source>
        <dbReference type="EMBL" id="KIJ42785.1"/>
    </source>
</evidence>
<sequence>MLLQKVHQAQSYLPPAIDIEFAQEEGAWPTFNKAMHAVFGDKSKGLKIEECGKGLEDTLKTI</sequence>
<dbReference type="OrthoDB" id="10446951at2759"/>
<keyword evidence="2" id="KW-1185">Reference proteome</keyword>
<protein>
    <submittedName>
        <fullName evidence="1">Uncharacterized protein</fullName>
    </submittedName>
</protein>
<dbReference type="EMBL" id="KN837127">
    <property type="protein sequence ID" value="KIJ42785.1"/>
    <property type="molecule type" value="Genomic_DNA"/>
</dbReference>
<dbReference type="AlphaFoldDB" id="A0A0C9VVR0"/>
<reference evidence="1 2" key="1">
    <citation type="submission" date="2014-06" db="EMBL/GenBank/DDBJ databases">
        <title>Evolutionary Origins and Diversification of the Mycorrhizal Mutualists.</title>
        <authorList>
            <consortium name="DOE Joint Genome Institute"/>
            <consortium name="Mycorrhizal Genomics Consortium"/>
            <person name="Kohler A."/>
            <person name="Kuo A."/>
            <person name="Nagy L.G."/>
            <person name="Floudas D."/>
            <person name="Copeland A."/>
            <person name="Barry K.W."/>
            <person name="Cichocki N."/>
            <person name="Veneault-Fourrey C."/>
            <person name="LaButti K."/>
            <person name="Lindquist E.A."/>
            <person name="Lipzen A."/>
            <person name="Lundell T."/>
            <person name="Morin E."/>
            <person name="Murat C."/>
            <person name="Riley R."/>
            <person name="Ohm R."/>
            <person name="Sun H."/>
            <person name="Tunlid A."/>
            <person name="Henrissat B."/>
            <person name="Grigoriev I.V."/>
            <person name="Hibbett D.S."/>
            <person name="Martin F."/>
        </authorList>
    </citation>
    <scope>NUCLEOTIDE SEQUENCE [LARGE SCALE GENOMIC DNA]</scope>
    <source>
        <strain evidence="1 2">SS14</strain>
    </source>
</reference>
<gene>
    <name evidence="1" type="ORF">M422DRAFT_253872</name>
</gene>
<dbReference type="HOGENOM" id="CLU_2905635_0_0_1"/>
<proteinExistence type="predicted"/>
<evidence type="ECO:0000313" key="2">
    <source>
        <dbReference type="Proteomes" id="UP000054279"/>
    </source>
</evidence>
<dbReference type="Proteomes" id="UP000054279">
    <property type="component" value="Unassembled WGS sequence"/>
</dbReference>
<organism evidence="1 2">
    <name type="scientific">Sphaerobolus stellatus (strain SS14)</name>
    <dbReference type="NCBI Taxonomy" id="990650"/>
    <lineage>
        <taxon>Eukaryota</taxon>
        <taxon>Fungi</taxon>
        <taxon>Dikarya</taxon>
        <taxon>Basidiomycota</taxon>
        <taxon>Agaricomycotina</taxon>
        <taxon>Agaricomycetes</taxon>
        <taxon>Phallomycetidae</taxon>
        <taxon>Geastrales</taxon>
        <taxon>Sphaerobolaceae</taxon>
        <taxon>Sphaerobolus</taxon>
    </lineage>
</organism>
<name>A0A0C9VVR0_SPHS4</name>
<accession>A0A0C9VVR0</accession>